<dbReference type="InterPro" id="IPR002885">
    <property type="entry name" value="PPR_rpt"/>
</dbReference>
<dbReference type="Gene3D" id="1.25.40.10">
    <property type="entry name" value="Tetratricopeptide repeat domain"/>
    <property type="match status" value="2"/>
</dbReference>
<proteinExistence type="predicted"/>
<dbReference type="Proteomes" id="UP000015453">
    <property type="component" value="Unassembled WGS sequence"/>
</dbReference>
<evidence type="ECO:0000313" key="3">
    <source>
        <dbReference type="EMBL" id="EPS57255.1"/>
    </source>
</evidence>
<dbReference type="GO" id="GO:0009507">
    <property type="term" value="C:chloroplast"/>
    <property type="evidence" value="ECO:0007669"/>
    <property type="project" value="TreeGrafter"/>
</dbReference>
<dbReference type="PROSITE" id="PS51375">
    <property type="entry name" value="PPR"/>
    <property type="match status" value="2"/>
</dbReference>
<evidence type="ECO:0000313" key="4">
    <source>
        <dbReference type="Proteomes" id="UP000015453"/>
    </source>
</evidence>
<dbReference type="Pfam" id="PF13812">
    <property type="entry name" value="PPR_3"/>
    <property type="match status" value="1"/>
</dbReference>
<feature type="non-terminal residue" evidence="3">
    <location>
        <position position="399"/>
    </location>
</feature>
<reference evidence="3 4" key="1">
    <citation type="journal article" date="2013" name="BMC Genomics">
        <title>The miniature genome of a carnivorous plant Genlisea aurea contains a low number of genes and short non-coding sequences.</title>
        <authorList>
            <person name="Leushkin E.V."/>
            <person name="Sutormin R.A."/>
            <person name="Nabieva E.R."/>
            <person name="Penin A.A."/>
            <person name="Kondrashov A.S."/>
            <person name="Logacheva M.D."/>
        </authorList>
    </citation>
    <scope>NUCLEOTIDE SEQUENCE [LARGE SCALE GENOMIC DNA]</scope>
</reference>
<dbReference type="InterPro" id="IPR044645">
    <property type="entry name" value="DG1/EMB2279-like"/>
</dbReference>
<evidence type="ECO:0008006" key="5">
    <source>
        <dbReference type="Google" id="ProtNLM"/>
    </source>
</evidence>
<organism evidence="3 4">
    <name type="scientific">Genlisea aurea</name>
    <dbReference type="NCBI Taxonomy" id="192259"/>
    <lineage>
        <taxon>Eukaryota</taxon>
        <taxon>Viridiplantae</taxon>
        <taxon>Streptophyta</taxon>
        <taxon>Embryophyta</taxon>
        <taxon>Tracheophyta</taxon>
        <taxon>Spermatophyta</taxon>
        <taxon>Magnoliopsida</taxon>
        <taxon>eudicotyledons</taxon>
        <taxon>Gunneridae</taxon>
        <taxon>Pentapetalae</taxon>
        <taxon>asterids</taxon>
        <taxon>lamiids</taxon>
        <taxon>Lamiales</taxon>
        <taxon>Lentibulariaceae</taxon>
        <taxon>Genlisea</taxon>
    </lineage>
</organism>
<dbReference type="OrthoDB" id="1904535at2759"/>
<evidence type="ECO:0000256" key="2">
    <source>
        <dbReference type="PROSITE-ProRule" id="PRU00708"/>
    </source>
</evidence>
<dbReference type="NCBIfam" id="TIGR00756">
    <property type="entry name" value="PPR"/>
    <property type="match status" value="1"/>
</dbReference>
<dbReference type="PANTHER" id="PTHR46935">
    <property type="entry name" value="OS01G0674700 PROTEIN"/>
    <property type="match status" value="1"/>
</dbReference>
<keyword evidence="1" id="KW-0677">Repeat</keyword>
<accession>S8BRK3</accession>
<feature type="repeat" description="PPR" evidence="2">
    <location>
        <begin position="269"/>
        <end position="303"/>
    </location>
</feature>
<comment type="caution">
    <text evidence="3">The sequence shown here is derived from an EMBL/GenBank/DDBJ whole genome shotgun (WGS) entry which is preliminary data.</text>
</comment>
<evidence type="ECO:0000256" key="1">
    <source>
        <dbReference type="ARBA" id="ARBA00022737"/>
    </source>
</evidence>
<sequence length="399" mass="45948">MEASSIGPLNLPPQPFVPNLEKVRDKLVKRGVLQPSPRIIHNLRNKEIQKFNRRQAKEAAAKKLPPLPSDAQRREIAEESHFQLIKSEYRKFIGSGEREKLVGKPWEGLEKLRLRESSAENSVHVGDRLNPEHLKELSDILERERDKFSWLLENDIEIQEEWFEEDEEGKKKWLPKKRSEAEAIKFVYTKLLAVLGRARKPKEALRVFNSMRADAFTYPDMAAYHSLAVTLGQSGFLRELISVVESMRVKPNNARNVKFKSWSPELEPDIVIFNAILNACVPTCQWKGVSWVFQQIRSSGLTPNGASYGLAMEVMLKSGKYDLVHLFFDKMRRNGEALNALTYKVLVRAFWEEGKVNEAIEAVRDMERWGVVGAASVYYELARCLCFYGRREEALSEVR</sequence>
<protein>
    <recommendedName>
        <fullName evidence="5">Pentacotripeptide-repeat region of PRORP domain-containing protein</fullName>
    </recommendedName>
</protein>
<dbReference type="InterPro" id="IPR011990">
    <property type="entry name" value="TPR-like_helical_dom_sf"/>
</dbReference>
<feature type="repeat" description="PPR" evidence="2">
    <location>
        <begin position="339"/>
        <end position="373"/>
    </location>
</feature>
<dbReference type="AlphaFoldDB" id="S8BRK3"/>
<dbReference type="GO" id="GO:0009658">
    <property type="term" value="P:chloroplast organization"/>
    <property type="evidence" value="ECO:0007669"/>
    <property type="project" value="InterPro"/>
</dbReference>
<dbReference type="PANTHER" id="PTHR46935:SF2">
    <property type="entry name" value="PENTACOTRIPEPTIDE-REPEAT REGION OF PRORP DOMAIN-CONTAINING PROTEIN"/>
    <property type="match status" value="1"/>
</dbReference>
<dbReference type="Pfam" id="PF01535">
    <property type="entry name" value="PPR"/>
    <property type="match status" value="2"/>
</dbReference>
<dbReference type="EMBL" id="AUSU01010442">
    <property type="protein sequence ID" value="EPS57255.1"/>
    <property type="molecule type" value="Genomic_DNA"/>
</dbReference>
<keyword evidence="4" id="KW-1185">Reference proteome</keyword>
<gene>
    <name evidence="3" type="ORF">M569_17565</name>
</gene>
<name>S8BRK3_9LAMI</name>